<evidence type="ECO:0000313" key="1">
    <source>
        <dbReference type="EMBL" id="GAJ20271.1"/>
    </source>
</evidence>
<proteinExistence type="predicted"/>
<feature type="non-terminal residue" evidence="1">
    <location>
        <position position="1"/>
    </location>
</feature>
<protein>
    <submittedName>
        <fullName evidence="1">Uncharacterized protein</fullName>
    </submittedName>
</protein>
<comment type="caution">
    <text evidence="1">The sequence shown here is derived from an EMBL/GenBank/DDBJ whole genome shotgun (WGS) entry which is preliminary data.</text>
</comment>
<name>X1VSQ6_9ZZZZ</name>
<dbReference type="AlphaFoldDB" id="X1VSQ6"/>
<gene>
    <name evidence="1" type="ORF">S12H4_56952</name>
</gene>
<dbReference type="EMBL" id="BARW01036747">
    <property type="protein sequence ID" value="GAJ20271.1"/>
    <property type="molecule type" value="Genomic_DNA"/>
</dbReference>
<accession>X1VSQ6</accession>
<organism evidence="1">
    <name type="scientific">marine sediment metagenome</name>
    <dbReference type="NCBI Taxonomy" id="412755"/>
    <lineage>
        <taxon>unclassified sequences</taxon>
        <taxon>metagenomes</taxon>
        <taxon>ecological metagenomes</taxon>
    </lineage>
</organism>
<sequence length="49" mass="5419">ISPLLTRNIKIKARIKKKELTKNSVVIPSASVIKPTRKGPKIAAIKLKK</sequence>
<reference evidence="1" key="1">
    <citation type="journal article" date="2014" name="Front. Microbiol.">
        <title>High frequency of phylogenetically diverse reductive dehalogenase-homologous genes in deep subseafloor sedimentary metagenomes.</title>
        <authorList>
            <person name="Kawai M."/>
            <person name="Futagami T."/>
            <person name="Toyoda A."/>
            <person name="Takaki Y."/>
            <person name="Nishi S."/>
            <person name="Hori S."/>
            <person name="Arai W."/>
            <person name="Tsubouchi T."/>
            <person name="Morono Y."/>
            <person name="Uchiyama I."/>
            <person name="Ito T."/>
            <person name="Fujiyama A."/>
            <person name="Inagaki F."/>
            <person name="Takami H."/>
        </authorList>
    </citation>
    <scope>NUCLEOTIDE SEQUENCE</scope>
    <source>
        <strain evidence="1">Expedition CK06-06</strain>
    </source>
</reference>